<dbReference type="InterPro" id="IPR013324">
    <property type="entry name" value="RNA_pol_sigma_r3/r4-like"/>
</dbReference>
<dbReference type="NCBIfam" id="TIGR02937">
    <property type="entry name" value="sigma70-ECF"/>
    <property type="match status" value="1"/>
</dbReference>
<keyword evidence="3" id="KW-0731">Sigma factor</keyword>
<gene>
    <name evidence="7" type="ORF">SAMN05216464_109143</name>
</gene>
<reference evidence="7 8" key="1">
    <citation type="submission" date="2016-10" db="EMBL/GenBank/DDBJ databases">
        <authorList>
            <person name="de Groot N.N."/>
        </authorList>
    </citation>
    <scope>NUCLEOTIDE SEQUENCE [LARGE SCALE GENOMIC DNA]</scope>
    <source>
        <strain evidence="7 8">47C3B</strain>
    </source>
</reference>
<keyword evidence="4" id="KW-0804">Transcription</keyword>
<dbReference type="EMBL" id="FNAI01000009">
    <property type="protein sequence ID" value="SDE77512.1"/>
    <property type="molecule type" value="Genomic_DNA"/>
</dbReference>
<dbReference type="Gene3D" id="1.10.1740.10">
    <property type="match status" value="1"/>
</dbReference>
<evidence type="ECO:0000256" key="3">
    <source>
        <dbReference type="ARBA" id="ARBA00023082"/>
    </source>
</evidence>
<dbReference type="InterPro" id="IPR014327">
    <property type="entry name" value="RNA_pol_sigma70_bacteroid"/>
</dbReference>
<dbReference type="SUPFAM" id="SSF88946">
    <property type="entry name" value="Sigma2 domain of RNA polymerase sigma factors"/>
    <property type="match status" value="1"/>
</dbReference>
<dbReference type="InterPro" id="IPR039425">
    <property type="entry name" value="RNA_pol_sigma-70-like"/>
</dbReference>
<organism evidence="7 8">
    <name type="scientific">Mucilaginibacter pineti</name>
    <dbReference type="NCBI Taxonomy" id="1391627"/>
    <lineage>
        <taxon>Bacteria</taxon>
        <taxon>Pseudomonadati</taxon>
        <taxon>Bacteroidota</taxon>
        <taxon>Sphingobacteriia</taxon>
        <taxon>Sphingobacteriales</taxon>
        <taxon>Sphingobacteriaceae</taxon>
        <taxon>Mucilaginibacter</taxon>
    </lineage>
</organism>
<keyword evidence="8" id="KW-1185">Reference proteome</keyword>
<evidence type="ECO:0000256" key="1">
    <source>
        <dbReference type="ARBA" id="ARBA00010641"/>
    </source>
</evidence>
<dbReference type="Gene3D" id="1.10.10.10">
    <property type="entry name" value="Winged helix-like DNA-binding domain superfamily/Winged helix DNA-binding domain"/>
    <property type="match status" value="1"/>
</dbReference>
<keyword evidence="2" id="KW-0805">Transcription regulation</keyword>
<protein>
    <submittedName>
        <fullName evidence="7">RNA polymerase sigma-70 factor, ECF subfamily</fullName>
    </submittedName>
</protein>
<proteinExistence type="inferred from homology"/>
<dbReference type="Pfam" id="PF08281">
    <property type="entry name" value="Sigma70_r4_2"/>
    <property type="match status" value="1"/>
</dbReference>
<dbReference type="Pfam" id="PF04542">
    <property type="entry name" value="Sigma70_r2"/>
    <property type="match status" value="1"/>
</dbReference>
<dbReference type="CDD" id="cd06171">
    <property type="entry name" value="Sigma70_r4"/>
    <property type="match status" value="1"/>
</dbReference>
<dbReference type="InterPro" id="IPR007627">
    <property type="entry name" value="RNA_pol_sigma70_r2"/>
</dbReference>
<feature type="domain" description="RNA polymerase sigma factor 70 region 4 type 2" evidence="6">
    <location>
        <begin position="142"/>
        <end position="191"/>
    </location>
</feature>
<evidence type="ECO:0000313" key="7">
    <source>
        <dbReference type="EMBL" id="SDE77512.1"/>
    </source>
</evidence>
<dbReference type="InterPro" id="IPR013325">
    <property type="entry name" value="RNA_pol_sigma_r2"/>
</dbReference>
<dbReference type="STRING" id="1391627.SAMN05216464_109143"/>
<dbReference type="PANTHER" id="PTHR43133">
    <property type="entry name" value="RNA POLYMERASE ECF-TYPE SIGMA FACTO"/>
    <property type="match status" value="1"/>
</dbReference>
<dbReference type="NCBIfam" id="TIGR02985">
    <property type="entry name" value="Sig70_bacteroi1"/>
    <property type="match status" value="1"/>
</dbReference>
<comment type="similarity">
    <text evidence="1">Belongs to the sigma-70 factor family. ECF subfamily.</text>
</comment>
<dbReference type="GO" id="GO:0016987">
    <property type="term" value="F:sigma factor activity"/>
    <property type="evidence" value="ECO:0007669"/>
    <property type="project" value="UniProtKB-KW"/>
</dbReference>
<dbReference type="AlphaFoldDB" id="A0A1G7FNM3"/>
<evidence type="ECO:0000256" key="4">
    <source>
        <dbReference type="ARBA" id="ARBA00023163"/>
    </source>
</evidence>
<evidence type="ECO:0000256" key="2">
    <source>
        <dbReference type="ARBA" id="ARBA00023015"/>
    </source>
</evidence>
<dbReference type="InterPro" id="IPR014284">
    <property type="entry name" value="RNA_pol_sigma-70_dom"/>
</dbReference>
<sequence length="210" mass="24978">MHIIAKQAIFNAYFHPLKVEYSDSTVITLLQQGNEKAFERLFKEHFKCLHAYAYTFLRDNEMAEEIVQNVFCRIWEKRDQLKTDGSLKSYLYRSVHNESLNYIKHQKVKASFDVYYTGEMEHNEQQQQASVKVMTTELQQHITAAMNELPQQCRTIFQLSRFEQLKYQQIADQMGLSIKTIENQMGKALRLMRIKLAEFLPIILLFLIRW</sequence>
<evidence type="ECO:0000313" key="8">
    <source>
        <dbReference type="Proteomes" id="UP000199072"/>
    </source>
</evidence>
<dbReference type="Proteomes" id="UP000199072">
    <property type="component" value="Unassembled WGS sequence"/>
</dbReference>
<dbReference type="SUPFAM" id="SSF88659">
    <property type="entry name" value="Sigma3 and sigma4 domains of RNA polymerase sigma factors"/>
    <property type="match status" value="1"/>
</dbReference>
<accession>A0A1G7FNM3</accession>
<evidence type="ECO:0000259" key="5">
    <source>
        <dbReference type="Pfam" id="PF04542"/>
    </source>
</evidence>
<evidence type="ECO:0000259" key="6">
    <source>
        <dbReference type="Pfam" id="PF08281"/>
    </source>
</evidence>
<feature type="domain" description="RNA polymerase sigma-70 region 2" evidence="5">
    <location>
        <begin position="41"/>
        <end position="107"/>
    </location>
</feature>
<dbReference type="PANTHER" id="PTHR43133:SF46">
    <property type="entry name" value="RNA POLYMERASE SIGMA-70 FACTOR ECF SUBFAMILY"/>
    <property type="match status" value="1"/>
</dbReference>
<dbReference type="InterPro" id="IPR036388">
    <property type="entry name" value="WH-like_DNA-bd_sf"/>
</dbReference>
<name>A0A1G7FNM3_9SPHI</name>
<dbReference type="GO" id="GO:0006352">
    <property type="term" value="P:DNA-templated transcription initiation"/>
    <property type="evidence" value="ECO:0007669"/>
    <property type="project" value="InterPro"/>
</dbReference>
<dbReference type="InterPro" id="IPR013249">
    <property type="entry name" value="RNA_pol_sigma70_r4_t2"/>
</dbReference>
<dbReference type="GO" id="GO:0003677">
    <property type="term" value="F:DNA binding"/>
    <property type="evidence" value="ECO:0007669"/>
    <property type="project" value="InterPro"/>
</dbReference>